<dbReference type="Gene3D" id="1.20.1250.20">
    <property type="entry name" value="MFS general substrate transporter like domains"/>
    <property type="match status" value="1"/>
</dbReference>
<sequence>MTEKTPRQLRSSGTLSGTSIAISFFGASPDLSANISSKASYFQTAASLMIGVGNLIWVPLVTKYGKRHVYILSFLLMTVFSVWCGAAKSFANELAARIVLGTACGAPEIVAPLTLTNIFYLHRQGR</sequence>
<evidence type="ECO:0000256" key="1">
    <source>
        <dbReference type="ARBA" id="ARBA00004141"/>
    </source>
</evidence>
<keyword evidence="2 5" id="KW-0812">Transmembrane</keyword>
<dbReference type="InterPro" id="IPR036259">
    <property type="entry name" value="MFS_trans_sf"/>
</dbReference>
<comment type="subcellular location">
    <subcellularLocation>
        <location evidence="1">Membrane</location>
        <topology evidence="1">Multi-pass membrane protein</topology>
    </subcellularLocation>
</comment>
<accession>A0ABR4KVW8</accession>
<dbReference type="InterPro" id="IPR020846">
    <property type="entry name" value="MFS_dom"/>
</dbReference>
<keyword evidence="3 5" id="KW-1133">Transmembrane helix</keyword>
<feature type="transmembrane region" description="Helical" evidence="5">
    <location>
        <begin position="41"/>
        <end position="62"/>
    </location>
</feature>
<keyword evidence="8" id="KW-1185">Reference proteome</keyword>
<keyword evidence="4 5" id="KW-0472">Membrane</keyword>
<organism evidence="7 8">
    <name type="scientific">Aspergillus pseudoustus</name>
    <dbReference type="NCBI Taxonomy" id="1810923"/>
    <lineage>
        <taxon>Eukaryota</taxon>
        <taxon>Fungi</taxon>
        <taxon>Dikarya</taxon>
        <taxon>Ascomycota</taxon>
        <taxon>Pezizomycotina</taxon>
        <taxon>Eurotiomycetes</taxon>
        <taxon>Eurotiomycetidae</taxon>
        <taxon>Eurotiales</taxon>
        <taxon>Aspergillaceae</taxon>
        <taxon>Aspergillus</taxon>
        <taxon>Aspergillus subgen. Nidulantes</taxon>
    </lineage>
</organism>
<proteinExistence type="predicted"/>
<dbReference type="Pfam" id="PF07690">
    <property type="entry name" value="MFS_1"/>
    <property type="match status" value="1"/>
</dbReference>
<feature type="transmembrane region" description="Helical" evidence="5">
    <location>
        <begin position="69"/>
        <end position="88"/>
    </location>
</feature>
<dbReference type="InterPro" id="IPR011701">
    <property type="entry name" value="MFS"/>
</dbReference>
<dbReference type="EMBL" id="JBFXLU010000011">
    <property type="protein sequence ID" value="KAL2855387.1"/>
    <property type="molecule type" value="Genomic_DNA"/>
</dbReference>
<dbReference type="PANTHER" id="PTHR23502">
    <property type="entry name" value="MAJOR FACILITATOR SUPERFAMILY"/>
    <property type="match status" value="1"/>
</dbReference>
<evidence type="ECO:0000259" key="6">
    <source>
        <dbReference type="PROSITE" id="PS50850"/>
    </source>
</evidence>
<evidence type="ECO:0000256" key="4">
    <source>
        <dbReference type="ARBA" id="ARBA00023136"/>
    </source>
</evidence>
<evidence type="ECO:0000313" key="7">
    <source>
        <dbReference type="EMBL" id="KAL2855387.1"/>
    </source>
</evidence>
<dbReference type="PROSITE" id="PS50850">
    <property type="entry name" value="MFS"/>
    <property type="match status" value="1"/>
</dbReference>
<reference evidence="7 8" key="1">
    <citation type="submission" date="2024-07" db="EMBL/GenBank/DDBJ databases">
        <title>Section-level genome sequencing and comparative genomics of Aspergillus sections Usti and Cavernicolus.</title>
        <authorList>
            <consortium name="Lawrence Berkeley National Laboratory"/>
            <person name="Nybo J.L."/>
            <person name="Vesth T.C."/>
            <person name="Theobald S."/>
            <person name="Frisvad J.C."/>
            <person name="Larsen T.O."/>
            <person name="Kjaerboelling I."/>
            <person name="Rothschild-Mancinelli K."/>
            <person name="Lyhne E.K."/>
            <person name="Kogle M.E."/>
            <person name="Barry K."/>
            <person name="Clum A."/>
            <person name="Na H."/>
            <person name="Ledsgaard L."/>
            <person name="Lin J."/>
            <person name="Lipzen A."/>
            <person name="Kuo A."/>
            <person name="Riley R."/>
            <person name="Mondo S."/>
            <person name="Labutti K."/>
            <person name="Haridas S."/>
            <person name="Pangalinan J."/>
            <person name="Salamov A.A."/>
            <person name="Simmons B.A."/>
            <person name="Magnuson J.K."/>
            <person name="Chen J."/>
            <person name="Drula E."/>
            <person name="Henrissat B."/>
            <person name="Wiebenga A."/>
            <person name="Lubbers R.J."/>
            <person name="Gomes A.C."/>
            <person name="Makela M.R."/>
            <person name="Stajich J."/>
            <person name="Grigoriev I.V."/>
            <person name="Mortensen U.H."/>
            <person name="De Vries R.P."/>
            <person name="Baker S.E."/>
            <person name="Andersen M.R."/>
        </authorList>
    </citation>
    <scope>NUCLEOTIDE SEQUENCE [LARGE SCALE GENOMIC DNA]</scope>
    <source>
        <strain evidence="7 8">CBS 123904</strain>
    </source>
</reference>
<dbReference type="SUPFAM" id="SSF103473">
    <property type="entry name" value="MFS general substrate transporter"/>
    <property type="match status" value="1"/>
</dbReference>
<evidence type="ECO:0000256" key="2">
    <source>
        <dbReference type="ARBA" id="ARBA00022692"/>
    </source>
</evidence>
<dbReference type="Proteomes" id="UP001610446">
    <property type="component" value="Unassembled WGS sequence"/>
</dbReference>
<feature type="domain" description="Major facilitator superfamily (MFS) profile" evidence="6">
    <location>
        <begin position="1"/>
        <end position="126"/>
    </location>
</feature>
<comment type="caution">
    <text evidence="7">The sequence shown here is derived from an EMBL/GenBank/DDBJ whole genome shotgun (WGS) entry which is preliminary data.</text>
</comment>
<evidence type="ECO:0000313" key="8">
    <source>
        <dbReference type="Proteomes" id="UP001610446"/>
    </source>
</evidence>
<feature type="transmembrane region" description="Helical" evidence="5">
    <location>
        <begin position="12"/>
        <end position="29"/>
    </location>
</feature>
<evidence type="ECO:0000256" key="5">
    <source>
        <dbReference type="SAM" id="Phobius"/>
    </source>
</evidence>
<feature type="transmembrane region" description="Helical" evidence="5">
    <location>
        <begin position="94"/>
        <end position="121"/>
    </location>
</feature>
<evidence type="ECO:0000256" key="3">
    <source>
        <dbReference type="ARBA" id="ARBA00022989"/>
    </source>
</evidence>
<protein>
    <recommendedName>
        <fullName evidence="6">Major facilitator superfamily (MFS) profile domain-containing protein</fullName>
    </recommendedName>
</protein>
<gene>
    <name evidence="7" type="ORF">BJY01DRAFT_243352</name>
</gene>
<dbReference type="PANTHER" id="PTHR23502:SF34">
    <property type="entry name" value="PROTEIN HOL1"/>
    <property type="match status" value="1"/>
</dbReference>
<name>A0ABR4KVW8_9EURO</name>